<organism evidence="2 3">
    <name type="scientific">Thalassiosira oceanica</name>
    <name type="common">Marine diatom</name>
    <dbReference type="NCBI Taxonomy" id="159749"/>
    <lineage>
        <taxon>Eukaryota</taxon>
        <taxon>Sar</taxon>
        <taxon>Stramenopiles</taxon>
        <taxon>Ochrophyta</taxon>
        <taxon>Bacillariophyta</taxon>
        <taxon>Coscinodiscophyceae</taxon>
        <taxon>Thalassiosirophycidae</taxon>
        <taxon>Thalassiosirales</taxon>
        <taxon>Thalassiosiraceae</taxon>
        <taxon>Thalassiosira</taxon>
    </lineage>
</organism>
<dbReference type="EMBL" id="AGNL01020615">
    <property type="protein sequence ID" value="EJK60884.1"/>
    <property type="molecule type" value="Genomic_DNA"/>
</dbReference>
<evidence type="ECO:0000256" key="1">
    <source>
        <dbReference type="SAM" id="MobiDB-lite"/>
    </source>
</evidence>
<protein>
    <submittedName>
        <fullName evidence="2">Uncharacterized protein</fullName>
    </submittedName>
</protein>
<feature type="compositionally biased region" description="Basic and acidic residues" evidence="1">
    <location>
        <begin position="110"/>
        <end position="125"/>
    </location>
</feature>
<feature type="region of interest" description="Disordered" evidence="1">
    <location>
        <begin position="71"/>
        <end position="238"/>
    </location>
</feature>
<accession>K0S7H1</accession>
<name>K0S7H1_THAOC</name>
<sequence>MTGNWSTTGQLDSCKSGSQEWKKFGLYSVTQSPGTRERVVSLACVGGSYWDFDQRWTLGVMWRAWIQSVEASDSEDSSETIGVESDNDDDVNVNDNRGGGDASVSNINRGGEDLREEHEQDRTNRAGDGVVVARRRERTEATRKTTASDTTGCTRGRRYSGGGPPHRGHGRSSSPAGARRVRSPGTSSTSWAAAWDPRRPGGGLESPGRPRVPPVEAQAEGVGSVPGTGTAQCDGRGIHGRLRGRHVVGAPEGGGNTSPSVAIENPSEERFGPRVAPSEGLQACPRLTVPKPDVVVGIGRKVASRDPLVELYESLRIDERQTRSACQRTSRHEIGRHPLTFPRYLAAVSSSSSREVEKAVHRLSHRRAAATLSLLQRGRGLARPPTRPREAEAQRLARSITTVPQSAGTHPSRFLWFQASCVIRGGLLILSAFAGGGANSVSHQSLPSLQQTVPALSTA</sequence>
<proteinExistence type="predicted"/>
<evidence type="ECO:0000313" key="2">
    <source>
        <dbReference type="EMBL" id="EJK60884.1"/>
    </source>
</evidence>
<reference evidence="2 3" key="1">
    <citation type="journal article" date="2012" name="Genome Biol.">
        <title>Genome and low-iron response of an oceanic diatom adapted to chronic iron limitation.</title>
        <authorList>
            <person name="Lommer M."/>
            <person name="Specht M."/>
            <person name="Roy A.S."/>
            <person name="Kraemer L."/>
            <person name="Andreson R."/>
            <person name="Gutowska M.A."/>
            <person name="Wolf J."/>
            <person name="Bergner S.V."/>
            <person name="Schilhabel M.B."/>
            <person name="Klostermeier U.C."/>
            <person name="Beiko R.G."/>
            <person name="Rosenstiel P."/>
            <person name="Hippler M."/>
            <person name="Laroche J."/>
        </authorList>
    </citation>
    <scope>NUCLEOTIDE SEQUENCE [LARGE SCALE GENOMIC DNA]</scope>
    <source>
        <strain evidence="2 3">CCMP1005</strain>
    </source>
</reference>
<keyword evidence="3" id="KW-1185">Reference proteome</keyword>
<comment type="caution">
    <text evidence="2">The sequence shown here is derived from an EMBL/GenBank/DDBJ whole genome shotgun (WGS) entry which is preliminary data.</text>
</comment>
<evidence type="ECO:0000313" key="3">
    <source>
        <dbReference type="Proteomes" id="UP000266841"/>
    </source>
</evidence>
<dbReference type="AlphaFoldDB" id="K0S7H1"/>
<dbReference type="Proteomes" id="UP000266841">
    <property type="component" value="Unassembled WGS sequence"/>
</dbReference>
<gene>
    <name evidence="2" type="ORF">THAOC_18701</name>
</gene>